<keyword evidence="2" id="KW-1185">Reference proteome</keyword>
<gene>
    <name evidence="1" type="ORF">MO867_15015</name>
</gene>
<feature type="non-terminal residue" evidence="1">
    <location>
        <position position="1"/>
    </location>
</feature>
<sequence>SRSILFVFTPIYMGQPCPHSILLNLFNPGRLWGAHYFIQSLAERCQSIVIPAGPFTPSEITNWAKMLQDTGINALAGAPTGLADFSQGLQQTGYTLPIDTIIWMGETWTKTTLRTVQRAFPSAGFWCDYGSVETHSIAVNCPDCDLNKFHLLTDQLIELDDQGALLTRIGDGWTVPIVRYRLGDLIQQASCPCGRPNALALLGRADDSVSLCSALLSVSRLLQLTYENEGVEEVQILLCRKDSAQKSADSIIVQFTGRADAEKVRKHLLNGAHNLAAVVKQYPLSFKSQRVKALKRISRTNKTPQFIWVTTNE</sequence>
<evidence type="ECO:0008006" key="3">
    <source>
        <dbReference type="Google" id="ProtNLM"/>
    </source>
</evidence>
<comment type="caution">
    <text evidence="1">The sequence shown here is derived from an EMBL/GenBank/DDBJ whole genome shotgun (WGS) entry which is preliminary data.</text>
</comment>
<reference evidence="1" key="1">
    <citation type="journal article" date="2022" name="Arch. Microbiol.">
        <title>Microbulbifer okhotskensis sp. nov., isolated from a deep bottom sediment of the Okhotsk Sea.</title>
        <authorList>
            <person name="Romanenko L."/>
            <person name="Kurilenko V."/>
            <person name="Otstavnykh N."/>
            <person name="Velansky P."/>
            <person name="Isaeva M."/>
            <person name="Mikhailov V."/>
        </authorList>
    </citation>
    <scope>NUCLEOTIDE SEQUENCE</scope>
    <source>
        <strain evidence="1">OS29</strain>
    </source>
</reference>
<dbReference type="InterPro" id="IPR042099">
    <property type="entry name" value="ANL_N_sf"/>
</dbReference>
<dbReference type="Proteomes" id="UP001139028">
    <property type="component" value="Unassembled WGS sequence"/>
</dbReference>
<organism evidence="1 2">
    <name type="scientific">Microbulbifer okhotskensis</name>
    <dbReference type="NCBI Taxonomy" id="2926617"/>
    <lineage>
        <taxon>Bacteria</taxon>
        <taxon>Pseudomonadati</taxon>
        <taxon>Pseudomonadota</taxon>
        <taxon>Gammaproteobacteria</taxon>
        <taxon>Cellvibrionales</taxon>
        <taxon>Microbulbiferaceae</taxon>
        <taxon>Microbulbifer</taxon>
    </lineage>
</organism>
<dbReference type="PANTHER" id="PTHR36932">
    <property type="entry name" value="CAPSULAR POLYSACCHARIDE BIOSYNTHESIS PROTEIN"/>
    <property type="match status" value="1"/>
</dbReference>
<protein>
    <recommendedName>
        <fullName evidence="3">Phenylacetate-CoA ligase</fullName>
    </recommendedName>
</protein>
<evidence type="ECO:0000313" key="1">
    <source>
        <dbReference type="EMBL" id="MCO1335646.1"/>
    </source>
</evidence>
<name>A0A9X2ETR7_9GAMM</name>
<proteinExistence type="predicted"/>
<accession>A0A9X2ETR7</accession>
<dbReference type="PANTHER" id="PTHR36932:SF1">
    <property type="entry name" value="CAPSULAR POLYSACCHARIDE BIOSYNTHESIS PROTEIN"/>
    <property type="match status" value="1"/>
</dbReference>
<evidence type="ECO:0000313" key="2">
    <source>
        <dbReference type="Proteomes" id="UP001139028"/>
    </source>
</evidence>
<dbReference type="EMBL" id="JALBWM010000073">
    <property type="protein sequence ID" value="MCO1335646.1"/>
    <property type="molecule type" value="Genomic_DNA"/>
</dbReference>
<dbReference type="Gene3D" id="3.40.50.12780">
    <property type="entry name" value="N-terminal domain of ligase-like"/>
    <property type="match status" value="1"/>
</dbReference>
<dbReference type="SUPFAM" id="SSF56801">
    <property type="entry name" value="Acetyl-CoA synthetase-like"/>
    <property type="match status" value="1"/>
</dbReference>
<dbReference type="RefSeq" id="WP_252470566.1">
    <property type="nucleotide sequence ID" value="NZ_JALBWM010000073.1"/>
</dbReference>
<dbReference type="InterPro" id="IPR053158">
    <property type="entry name" value="CapK_Type1_Caps_Biosynth"/>
</dbReference>
<dbReference type="AlphaFoldDB" id="A0A9X2ETR7"/>